<dbReference type="InterPro" id="IPR037053">
    <property type="entry name" value="Phage_tail_collar_dom_sf"/>
</dbReference>
<name>A0A1Y2L5X1_9PROT</name>
<evidence type="ECO:0000313" key="3">
    <source>
        <dbReference type="Proteomes" id="UP000193391"/>
    </source>
</evidence>
<dbReference type="AlphaFoldDB" id="A0A1Y2L5X1"/>
<feature type="domain" description="Phage tail collar" evidence="1">
    <location>
        <begin position="6"/>
        <end position="62"/>
    </location>
</feature>
<sequence length="203" mass="21139">MEGYIGVIQALGFDFAPRNWSLCRGQLIAISQNTALFSLISTIYGGDGRTTFALPDLRSRVPLGYGEGPGLPRYEIGERTGMPSFTLTTLNMPSHSHAHAYNGGNTPGALHVSKKAGTVQVPNDGDFIGLPANNLGPSGFLYVPAAEGGANPTAAIAGSAGGGFNNNDFVIANTGGNIPIDIVQPILAINYSICLFGIFPSRN</sequence>
<dbReference type="EMBL" id="JFKA01000001">
    <property type="protein sequence ID" value="OSQ40873.1"/>
    <property type="molecule type" value="Genomic_DNA"/>
</dbReference>
<organism evidence="2 3">
    <name type="scientific">Thalassospira mesophila</name>
    <dbReference type="NCBI Taxonomy" id="1293891"/>
    <lineage>
        <taxon>Bacteria</taxon>
        <taxon>Pseudomonadati</taxon>
        <taxon>Pseudomonadota</taxon>
        <taxon>Alphaproteobacteria</taxon>
        <taxon>Rhodospirillales</taxon>
        <taxon>Thalassospiraceae</taxon>
        <taxon>Thalassospira</taxon>
    </lineage>
</organism>
<evidence type="ECO:0000259" key="1">
    <source>
        <dbReference type="Pfam" id="PF07484"/>
    </source>
</evidence>
<dbReference type="OrthoDB" id="9810174at2"/>
<comment type="caution">
    <text evidence="2">The sequence shown here is derived from an EMBL/GenBank/DDBJ whole genome shotgun (WGS) entry which is preliminary data.</text>
</comment>
<gene>
    <name evidence="2" type="ORF">TMES_04280</name>
</gene>
<dbReference type="SUPFAM" id="SSF88874">
    <property type="entry name" value="Receptor-binding domain of short tail fibre protein gp12"/>
    <property type="match status" value="1"/>
</dbReference>
<accession>A0A1Y2L5X1</accession>
<dbReference type="Pfam" id="PF07484">
    <property type="entry name" value="Collar"/>
    <property type="match status" value="1"/>
</dbReference>
<reference evidence="2 3" key="1">
    <citation type="submission" date="2014-03" db="EMBL/GenBank/DDBJ databases">
        <title>The draft genome sequence of Thalassospira mesophila JCM 18969.</title>
        <authorList>
            <person name="Lai Q."/>
            <person name="Shao Z."/>
        </authorList>
    </citation>
    <scope>NUCLEOTIDE SEQUENCE [LARGE SCALE GENOMIC DNA]</scope>
    <source>
        <strain evidence="2 3">JCM 18969</strain>
    </source>
</reference>
<protein>
    <recommendedName>
        <fullName evidence="1">Phage tail collar domain-containing protein</fullName>
    </recommendedName>
</protein>
<keyword evidence="3" id="KW-1185">Reference proteome</keyword>
<dbReference type="InterPro" id="IPR011083">
    <property type="entry name" value="Phage_tail_collar_dom"/>
</dbReference>
<dbReference type="Proteomes" id="UP000193391">
    <property type="component" value="Unassembled WGS sequence"/>
</dbReference>
<dbReference type="Gene3D" id="3.90.1340.10">
    <property type="entry name" value="Phage tail collar domain"/>
    <property type="match status" value="1"/>
</dbReference>
<evidence type="ECO:0000313" key="2">
    <source>
        <dbReference type="EMBL" id="OSQ40873.1"/>
    </source>
</evidence>
<dbReference type="STRING" id="1293891.TMES_04280"/>
<proteinExistence type="predicted"/>
<dbReference type="RefSeq" id="WP_085579655.1">
    <property type="nucleotide sequence ID" value="NZ_JFKA01000001.1"/>
</dbReference>